<feature type="transmembrane region" description="Helical" evidence="8">
    <location>
        <begin position="345"/>
        <end position="366"/>
    </location>
</feature>
<dbReference type="PANTHER" id="PTHR23505:SF79">
    <property type="entry name" value="PROTEIN SPINSTER"/>
    <property type="match status" value="1"/>
</dbReference>
<dbReference type="PROSITE" id="PS50850">
    <property type="entry name" value="MFS"/>
    <property type="match status" value="1"/>
</dbReference>
<dbReference type="CDD" id="cd17328">
    <property type="entry name" value="MFS_spinster_like"/>
    <property type="match status" value="1"/>
</dbReference>
<evidence type="ECO:0000256" key="1">
    <source>
        <dbReference type="ARBA" id="ARBA00004141"/>
    </source>
</evidence>
<dbReference type="GO" id="GO:0016020">
    <property type="term" value="C:membrane"/>
    <property type="evidence" value="ECO:0007669"/>
    <property type="project" value="UniProtKB-SubCell"/>
</dbReference>
<proteinExistence type="inferred from homology"/>
<feature type="transmembrane region" description="Helical" evidence="8">
    <location>
        <begin position="500"/>
        <end position="524"/>
    </location>
</feature>
<evidence type="ECO:0000256" key="8">
    <source>
        <dbReference type="SAM" id="Phobius"/>
    </source>
</evidence>
<feature type="compositionally biased region" description="Low complexity" evidence="7">
    <location>
        <begin position="139"/>
        <end position="149"/>
    </location>
</feature>
<feature type="transmembrane region" description="Helical" evidence="8">
    <location>
        <begin position="221"/>
        <end position="241"/>
    </location>
</feature>
<feature type="compositionally biased region" description="Polar residues" evidence="7">
    <location>
        <begin position="37"/>
        <end position="49"/>
    </location>
</feature>
<dbReference type="SUPFAM" id="SSF103473">
    <property type="entry name" value="MFS general substrate transporter"/>
    <property type="match status" value="1"/>
</dbReference>
<protein>
    <recommendedName>
        <fullName evidence="9">Major facilitator superfamily (MFS) profile domain-containing protein</fullName>
    </recommendedName>
</protein>
<evidence type="ECO:0000259" key="9">
    <source>
        <dbReference type="PROSITE" id="PS50850"/>
    </source>
</evidence>
<feature type="domain" description="Major facilitator superfamily (MFS) profile" evidence="9">
    <location>
        <begin position="183"/>
        <end position="588"/>
    </location>
</feature>
<name>A0AAE1P4F2_9EUCA</name>
<dbReference type="PANTHER" id="PTHR23505">
    <property type="entry name" value="SPINSTER"/>
    <property type="match status" value="1"/>
</dbReference>
<feature type="transmembrane region" description="Helical" evidence="8">
    <location>
        <begin position="440"/>
        <end position="462"/>
    </location>
</feature>
<gene>
    <name evidence="10" type="ORF">Pmani_027355</name>
</gene>
<keyword evidence="11" id="KW-1185">Reference proteome</keyword>
<dbReference type="Proteomes" id="UP001292094">
    <property type="component" value="Unassembled WGS sequence"/>
</dbReference>
<accession>A0AAE1P4F2</accession>
<keyword evidence="3 8" id="KW-0812">Transmembrane</keyword>
<feature type="transmembrane region" description="Helical" evidence="8">
    <location>
        <begin position="273"/>
        <end position="295"/>
    </location>
</feature>
<keyword evidence="5 8" id="KW-0472">Membrane</keyword>
<evidence type="ECO:0000313" key="11">
    <source>
        <dbReference type="Proteomes" id="UP001292094"/>
    </source>
</evidence>
<evidence type="ECO:0000256" key="2">
    <source>
        <dbReference type="ARBA" id="ARBA00022448"/>
    </source>
</evidence>
<dbReference type="InterPro" id="IPR044770">
    <property type="entry name" value="MFS_spinster-like"/>
</dbReference>
<dbReference type="Pfam" id="PF07690">
    <property type="entry name" value="MFS_1"/>
    <property type="match status" value="1"/>
</dbReference>
<comment type="subcellular location">
    <subcellularLocation>
        <location evidence="1">Membrane</location>
        <topology evidence="1">Multi-pass membrane protein</topology>
    </subcellularLocation>
</comment>
<feature type="region of interest" description="Disordered" evidence="7">
    <location>
        <begin position="1"/>
        <end position="165"/>
    </location>
</feature>
<keyword evidence="2" id="KW-0813">Transport</keyword>
<dbReference type="InterPro" id="IPR036259">
    <property type="entry name" value="MFS_trans_sf"/>
</dbReference>
<comment type="similarity">
    <text evidence="6">Belongs to the major facilitator superfamily. Spinster (TC 2.A.1.49) family.</text>
</comment>
<dbReference type="Gene3D" id="1.20.1250.20">
    <property type="entry name" value="MFS general substrate transporter like domains"/>
    <property type="match status" value="1"/>
</dbReference>
<evidence type="ECO:0000256" key="6">
    <source>
        <dbReference type="ARBA" id="ARBA00024338"/>
    </source>
</evidence>
<organism evidence="10 11">
    <name type="scientific">Petrolisthes manimaculis</name>
    <dbReference type="NCBI Taxonomy" id="1843537"/>
    <lineage>
        <taxon>Eukaryota</taxon>
        <taxon>Metazoa</taxon>
        <taxon>Ecdysozoa</taxon>
        <taxon>Arthropoda</taxon>
        <taxon>Crustacea</taxon>
        <taxon>Multicrustacea</taxon>
        <taxon>Malacostraca</taxon>
        <taxon>Eumalacostraca</taxon>
        <taxon>Eucarida</taxon>
        <taxon>Decapoda</taxon>
        <taxon>Pleocyemata</taxon>
        <taxon>Anomura</taxon>
        <taxon>Galatheoidea</taxon>
        <taxon>Porcellanidae</taxon>
        <taxon>Petrolisthes</taxon>
    </lineage>
</organism>
<evidence type="ECO:0000256" key="7">
    <source>
        <dbReference type="SAM" id="MobiDB-lite"/>
    </source>
</evidence>
<keyword evidence="4 8" id="KW-1133">Transmembrane helix</keyword>
<dbReference type="EMBL" id="JAWZYT010003054">
    <property type="protein sequence ID" value="KAK4300445.1"/>
    <property type="molecule type" value="Genomic_DNA"/>
</dbReference>
<dbReference type="InterPro" id="IPR020846">
    <property type="entry name" value="MFS_dom"/>
</dbReference>
<reference evidence="10" key="1">
    <citation type="submission" date="2023-11" db="EMBL/GenBank/DDBJ databases">
        <title>Genome assemblies of two species of porcelain crab, Petrolisthes cinctipes and Petrolisthes manimaculis (Anomura: Porcellanidae).</title>
        <authorList>
            <person name="Angst P."/>
        </authorList>
    </citation>
    <scope>NUCLEOTIDE SEQUENCE</scope>
    <source>
        <strain evidence="10">PB745_02</strain>
        <tissue evidence="10">Gill</tissue>
    </source>
</reference>
<comment type="caution">
    <text evidence="10">The sequence shown here is derived from an EMBL/GenBank/DDBJ whole genome shotgun (WGS) entry which is preliminary data.</text>
</comment>
<feature type="compositionally biased region" description="Low complexity" evidence="7">
    <location>
        <begin position="50"/>
        <end position="123"/>
    </location>
</feature>
<feature type="transmembrane region" description="Helical" evidence="8">
    <location>
        <begin position="307"/>
        <end position="325"/>
    </location>
</feature>
<sequence>MKGNDNTMMEKSLSQKELLNDPEVIQHEYSQDIDDLTYTTTTSHNDVNKQQQQQQDTDSTSTPSSQNDDNKQQQQQQDTDSTSTPSSQNDNNKQQQQQQQDTDSTSTPSSQNDVNKQQQQQQQEENDLTSNPWQKYPKQQQQQEQQATEQLREEEEGKLEKEEKCEDVLQPVQPAFTIRQIAMIILLCYINLLNYMDRMGVAGVLGDIEECFGITDGQAGLIQTAFVLVYIIMAPIFGYLGDRYSRKMLLLGGITFWCLSTLIGSFMPNYGLFLLFRCLVGVGEASYSTIAPTLISDIFFKDRRSNMLALFYFAIPVGSGLGYIVSSEVSSLFKTSDTDYEAWRWGLRVTPVLGFVAVVLIVFVFYDPPRGESDGGRHLKPTTFTEDLVYLFTNKSYVLCTIAFTCVTFAIGALAFWGPLFSELGVKIQTDPNVKEENVYFIFGIVAMAAGLIGVPLGSYISQKTRVRIPYADPMVCGCGLLLSVFLIMAGLLVTENNAIAAFITVFFGQVALNLNWAVVSDIIMYITVPTRRSTAGAFQILISHAFGDAFSPYIIGVVADAFKPLINPRNLTDTSTTTSNLFTTTSTPLPHLSTLPHLSLTPTPLPHLSSTEKEIYIDEDYIDFKSKQYAMLLCCIINILGTIFFFWNACYIVQDKEKCDRIIAGEEKDVKKKKRERY</sequence>
<evidence type="ECO:0000256" key="4">
    <source>
        <dbReference type="ARBA" id="ARBA00022989"/>
    </source>
</evidence>
<dbReference type="AlphaFoldDB" id="A0AAE1P4F2"/>
<feature type="transmembrane region" description="Helical" evidence="8">
    <location>
        <begin position="630"/>
        <end position="648"/>
    </location>
</feature>
<evidence type="ECO:0000256" key="5">
    <source>
        <dbReference type="ARBA" id="ARBA00023136"/>
    </source>
</evidence>
<dbReference type="GO" id="GO:0022857">
    <property type="term" value="F:transmembrane transporter activity"/>
    <property type="evidence" value="ECO:0007669"/>
    <property type="project" value="InterPro"/>
</dbReference>
<dbReference type="InterPro" id="IPR011701">
    <property type="entry name" value="MFS"/>
</dbReference>
<evidence type="ECO:0000256" key="3">
    <source>
        <dbReference type="ARBA" id="ARBA00022692"/>
    </source>
</evidence>
<feature type="transmembrane region" description="Helical" evidence="8">
    <location>
        <begin position="474"/>
        <end position="494"/>
    </location>
</feature>
<evidence type="ECO:0000313" key="10">
    <source>
        <dbReference type="EMBL" id="KAK4300445.1"/>
    </source>
</evidence>
<feature type="transmembrane region" description="Helical" evidence="8">
    <location>
        <begin position="248"/>
        <end position="267"/>
    </location>
</feature>
<feature type="transmembrane region" description="Helical" evidence="8">
    <location>
        <begin position="397"/>
        <end position="420"/>
    </location>
</feature>